<sequence length="85" mass="9618">MMGRQDIDQITLRLISLVPPGMVDAHKDLRANFRDILAQGLRHLELVTREEFDVQTQVLARTRARVEELEKRVADLEAAVSPPGT</sequence>
<keyword evidence="1" id="KW-0831">Ubiquinone biosynthesis</keyword>
<proteinExistence type="inferred from homology"/>
<evidence type="ECO:0000313" key="3">
    <source>
        <dbReference type="Proteomes" id="UP001620409"/>
    </source>
</evidence>
<comment type="pathway">
    <text evidence="1">Cofactor biosynthesis; ubiquinone biosynthesis.</text>
</comment>
<feature type="coiled-coil region" evidence="1">
    <location>
        <begin position="52"/>
        <end position="79"/>
    </location>
</feature>
<dbReference type="HAMAP" id="MF_02216">
    <property type="entry name" value="UbiK"/>
    <property type="match status" value="1"/>
</dbReference>
<keyword evidence="1" id="KW-0963">Cytoplasm</keyword>
<dbReference type="Proteomes" id="UP001620409">
    <property type="component" value="Unassembled WGS sequence"/>
</dbReference>
<comment type="subcellular location">
    <subcellularLocation>
        <location evidence="1">Cytoplasm</location>
    </subcellularLocation>
</comment>
<dbReference type="Pfam" id="PF04380">
    <property type="entry name" value="BMFP"/>
    <property type="match status" value="1"/>
</dbReference>
<protein>
    <recommendedName>
        <fullName evidence="1">Ubiquinone biosynthesis accessory factor UbiK</fullName>
    </recommendedName>
</protein>
<dbReference type="InterPro" id="IPR007475">
    <property type="entry name" value="UbiK"/>
</dbReference>
<dbReference type="PANTHER" id="PTHR38040:SF1">
    <property type="entry name" value="UBIQUINONE BIOSYNTHESIS ACCESSORY FACTOR UBIK"/>
    <property type="match status" value="1"/>
</dbReference>
<keyword evidence="3" id="KW-1185">Reference proteome</keyword>
<comment type="similarity">
    <text evidence="1">Belongs to the UbiK family.</text>
</comment>
<reference evidence="2 3" key="1">
    <citation type="submission" date="2020-10" db="EMBL/GenBank/DDBJ databases">
        <title>Phylogeny of dyella-like bacteria.</title>
        <authorList>
            <person name="Fu J."/>
        </authorList>
    </citation>
    <scope>NUCLEOTIDE SEQUENCE [LARGE SCALE GENOMIC DNA]</scope>
    <source>
        <strain evidence="2 3">DHG40</strain>
    </source>
</reference>
<comment type="function">
    <text evidence="1">Required for efficient ubiquinone (coenzyme Q) biosynthesis. UbiK is probably an accessory factor of Ubi enzymes and facilitates ubiquinone biosynthesis by acting as an assembly factor, a targeting factor, or both.</text>
</comment>
<accession>A0ABW8INA0</accession>
<dbReference type="PANTHER" id="PTHR38040">
    <property type="entry name" value="UBIQUINONE BIOSYNTHESIS ACCESSORY FACTOR UBIK"/>
    <property type="match status" value="1"/>
</dbReference>
<dbReference type="EMBL" id="JADIKI010000023">
    <property type="protein sequence ID" value="MFK2856210.1"/>
    <property type="molecule type" value="Genomic_DNA"/>
</dbReference>
<keyword evidence="1" id="KW-0175">Coiled coil</keyword>
<evidence type="ECO:0000313" key="2">
    <source>
        <dbReference type="EMBL" id="MFK2856210.1"/>
    </source>
</evidence>
<comment type="caution">
    <text evidence="2">The sequence shown here is derived from an EMBL/GenBank/DDBJ whole genome shotgun (WGS) entry which is preliminary data.</text>
</comment>
<name>A0ABW8INA0_9GAMM</name>
<gene>
    <name evidence="1" type="primary">ubiK</name>
    <name evidence="2" type="ORF">ISP18_16515</name>
</gene>
<evidence type="ECO:0000256" key="1">
    <source>
        <dbReference type="HAMAP-Rule" id="MF_02216"/>
    </source>
</evidence>
<organism evidence="2 3">
    <name type="scientific">Dyella humi</name>
    <dbReference type="NCBI Taxonomy" id="1770547"/>
    <lineage>
        <taxon>Bacteria</taxon>
        <taxon>Pseudomonadati</taxon>
        <taxon>Pseudomonadota</taxon>
        <taxon>Gammaproteobacteria</taxon>
        <taxon>Lysobacterales</taxon>
        <taxon>Rhodanobacteraceae</taxon>
        <taxon>Dyella</taxon>
    </lineage>
</organism>